<comment type="caution">
    <text evidence="2">The sequence shown here is derived from an EMBL/GenBank/DDBJ whole genome shotgun (WGS) entry which is preliminary data.</text>
</comment>
<feature type="compositionally biased region" description="Polar residues" evidence="1">
    <location>
        <begin position="17"/>
        <end position="27"/>
    </location>
</feature>
<feature type="compositionally biased region" description="Polar residues" evidence="1">
    <location>
        <begin position="590"/>
        <end position="604"/>
    </location>
</feature>
<evidence type="ECO:0000313" key="3">
    <source>
        <dbReference type="Proteomes" id="UP000324222"/>
    </source>
</evidence>
<dbReference type="OrthoDB" id="9990982at2759"/>
<feature type="region of interest" description="Disordered" evidence="1">
    <location>
        <begin position="164"/>
        <end position="267"/>
    </location>
</feature>
<feature type="region of interest" description="Disordered" evidence="1">
    <location>
        <begin position="560"/>
        <end position="654"/>
    </location>
</feature>
<keyword evidence="3" id="KW-1185">Reference proteome</keyword>
<accession>A0A5B7EAU9</accession>
<feature type="region of interest" description="Disordered" evidence="1">
    <location>
        <begin position="1"/>
        <end position="37"/>
    </location>
</feature>
<feature type="compositionally biased region" description="Polar residues" evidence="1">
    <location>
        <begin position="569"/>
        <end position="578"/>
    </location>
</feature>
<dbReference type="EMBL" id="VSRR010002263">
    <property type="protein sequence ID" value="MPC30475.1"/>
    <property type="molecule type" value="Genomic_DNA"/>
</dbReference>
<proteinExistence type="predicted"/>
<reference evidence="2 3" key="1">
    <citation type="submission" date="2019-05" db="EMBL/GenBank/DDBJ databases">
        <title>Another draft genome of Portunus trituberculatus and its Hox gene families provides insights of decapod evolution.</title>
        <authorList>
            <person name="Jeong J.-H."/>
            <person name="Song I."/>
            <person name="Kim S."/>
            <person name="Choi T."/>
            <person name="Kim D."/>
            <person name="Ryu S."/>
            <person name="Kim W."/>
        </authorList>
    </citation>
    <scope>NUCLEOTIDE SEQUENCE [LARGE SCALE GENOMIC DNA]</scope>
    <source>
        <tissue evidence="2">Muscle</tissue>
    </source>
</reference>
<name>A0A5B7EAU9_PORTR</name>
<evidence type="ECO:0000313" key="2">
    <source>
        <dbReference type="EMBL" id="MPC30475.1"/>
    </source>
</evidence>
<organism evidence="2 3">
    <name type="scientific">Portunus trituberculatus</name>
    <name type="common">Swimming crab</name>
    <name type="synonym">Neptunus trituberculatus</name>
    <dbReference type="NCBI Taxonomy" id="210409"/>
    <lineage>
        <taxon>Eukaryota</taxon>
        <taxon>Metazoa</taxon>
        <taxon>Ecdysozoa</taxon>
        <taxon>Arthropoda</taxon>
        <taxon>Crustacea</taxon>
        <taxon>Multicrustacea</taxon>
        <taxon>Malacostraca</taxon>
        <taxon>Eumalacostraca</taxon>
        <taxon>Eucarida</taxon>
        <taxon>Decapoda</taxon>
        <taxon>Pleocyemata</taxon>
        <taxon>Brachyura</taxon>
        <taxon>Eubrachyura</taxon>
        <taxon>Portunoidea</taxon>
        <taxon>Portunidae</taxon>
        <taxon>Portuninae</taxon>
        <taxon>Portunus</taxon>
    </lineage>
</organism>
<feature type="compositionally biased region" description="Pro residues" evidence="1">
    <location>
        <begin position="170"/>
        <end position="185"/>
    </location>
</feature>
<dbReference type="Proteomes" id="UP000324222">
    <property type="component" value="Unassembled WGS sequence"/>
</dbReference>
<gene>
    <name evidence="2" type="ORF">E2C01_023742</name>
</gene>
<sequence length="683" mass="73646">MSPRPSPRQSPVSHRSGNLSHRSSVSSVRKGILKKSGSSSTINMEMVNLGLQNAAIAAGNAANLNGYQRARFTDPYDDNFVPMDTHRFVGSVSLPSSPHLAHLAPNPPLHSSSEENNYAMQQKSLGGHRVKFILETGKPDHVHGSYDDIRIEKMERERIERIESAQPPAHGMPPLTPPHTPPLHPLTPHSLASLGSAAQHHHTPTAPPHSACRPDPAPPPPKGPGTEIIHSSPPPRALLQTSLTTEEDDSELCDTSLEPSQPRGGEDRLETLTEAEASLQEQRQELRALLLQDLANFRKGHGYLLAKELEEKVAALRLSKSVLHRVKILNYLRLRERHSGSLHPALLAAGPDTLPPGAKTQLRRPRSRLGRMRGNPNERSLTPIPEEEMEEDILTATHPCEPRPVSESNHQQACGQHITHPDSPSEQTVDKHGETLWGEVAAPPSPDSPRKHDRPTLIRRFLKKNEKVLPQGHAASLEGSPEGPLRVSSISHQYLASDPGKEADLQGGSLSKMVLKIEINCMNGWPDAAHPPADPGAVTESSLVPASGSHTTVTDIILDTVPSPPTVHLTPTASSDSLRSSDKDAKETSIFIQPPQQSSPASIESSHDSGEPPSPKILIRDDSASSDSGSCQAFPPANIAEPAGDGKTLQPSLLSSGPTDYLTWAAEVTREEASRLGSPGIPD</sequence>
<protein>
    <submittedName>
        <fullName evidence="2">Uncharacterized protein</fullName>
    </submittedName>
</protein>
<feature type="region of interest" description="Disordered" evidence="1">
    <location>
        <begin position="346"/>
        <end position="382"/>
    </location>
</feature>
<dbReference type="AlphaFoldDB" id="A0A5B7EAU9"/>
<evidence type="ECO:0000256" key="1">
    <source>
        <dbReference type="SAM" id="MobiDB-lite"/>
    </source>
</evidence>
<feature type="compositionally biased region" description="Basic residues" evidence="1">
    <location>
        <begin position="361"/>
        <end position="371"/>
    </location>
</feature>